<evidence type="ECO:0000313" key="1">
    <source>
        <dbReference type="EMBL" id="KAF7627316.1"/>
    </source>
</evidence>
<organism evidence="1 2">
    <name type="scientific">Meloidogyne graminicola</name>
    <dbReference type="NCBI Taxonomy" id="189291"/>
    <lineage>
        <taxon>Eukaryota</taxon>
        <taxon>Metazoa</taxon>
        <taxon>Ecdysozoa</taxon>
        <taxon>Nematoda</taxon>
        <taxon>Chromadorea</taxon>
        <taxon>Rhabditida</taxon>
        <taxon>Tylenchina</taxon>
        <taxon>Tylenchomorpha</taxon>
        <taxon>Tylenchoidea</taxon>
        <taxon>Meloidogynidae</taxon>
        <taxon>Meloidogyninae</taxon>
        <taxon>Meloidogyne</taxon>
    </lineage>
</organism>
<proteinExistence type="predicted"/>
<gene>
    <name evidence="1" type="ORF">Mgra_00009384</name>
</gene>
<protein>
    <submittedName>
        <fullName evidence="1">Uncharacterized protein</fullName>
    </submittedName>
</protein>
<reference evidence="1" key="1">
    <citation type="journal article" date="2020" name="Ecol. Evol.">
        <title>Genome structure and content of the rice root-knot nematode (Meloidogyne graminicola).</title>
        <authorList>
            <person name="Phan N.T."/>
            <person name="Danchin E.G.J."/>
            <person name="Klopp C."/>
            <person name="Perfus-Barbeoch L."/>
            <person name="Kozlowski D.K."/>
            <person name="Koutsovoulos G.D."/>
            <person name="Lopez-Roques C."/>
            <person name="Bouchez O."/>
            <person name="Zahm M."/>
            <person name="Besnard G."/>
            <person name="Bellafiore S."/>
        </authorList>
    </citation>
    <scope>NUCLEOTIDE SEQUENCE</scope>
    <source>
        <strain evidence="1">VN-18</strain>
    </source>
</reference>
<evidence type="ECO:0000313" key="2">
    <source>
        <dbReference type="Proteomes" id="UP000605970"/>
    </source>
</evidence>
<sequence>MYIIIYLIFLFFSNFLLIFSKLSSEQITCISDYLLINKNIQTILFTEKINKEWKIQRGISIKLIKNIKINKNEMINLMNIEYTNNCFELNKKFIKKNKNTLIDELIVKKILNKIKKKYLILSENYQNKLGNLIKN</sequence>
<comment type="caution">
    <text evidence="1">The sequence shown here is derived from an EMBL/GenBank/DDBJ whole genome shotgun (WGS) entry which is preliminary data.</text>
</comment>
<name>A0A8S9ZBF0_9BILA</name>
<dbReference type="EMBL" id="JABEBT010000153">
    <property type="protein sequence ID" value="KAF7627316.1"/>
    <property type="molecule type" value="Genomic_DNA"/>
</dbReference>
<dbReference type="Proteomes" id="UP000605970">
    <property type="component" value="Unassembled WGS sequence"/>
</dbReference>
<keyword evidence="2" id="KW-1185">Reference proteome</keyword>
<dbReference type="AlphaFoldDB" id="A0A8S9ZBF0"/>
<dbReference type="OrthoDB" id="5906062at2759"/>
<accession>A0A8S9ZBF0</accession>